<protein>
    <submittedName>
        <fullName evidence="2">Uncharacterized protein</fullName>
    </submittedName>
</protein>
<reference evidence="2 3" key="1">
    <citation type="submission" date="2019-06" db="EMBL/GenBank/DDBJ databases">
        <authorList>
            <person name="Meng X."/>
        </authorList>
    </citation>
    <scope>NUCLEOTIDE SEQUENCE [LARGE SCALE GENOMIC DNA]</scope>
    <source>
        <strain evidence="2 3">M625</strain>
    </source>
</reference>
<keyword evidence="1" id="KW-0732">Signal</keyword>
<proteinExistence type="predicted"/>
<evidence type="ECO:0000313" key="3">
    <source>
        <dbReference type="Proteomes" id="UP000315540"/>
    </source>
</evidence>
<dbReference type="EMBL" id="VFWZ01000001">
    <property type="protein sequence ID" value="TPN89270.1"/>
    <property type="molecule type" value="Genomic_DNA"/>
</dbReference>
<keyword evidence="3" id="KW-1185">Reference proteome</keyword>
<gene>
    <name evidence="2" type="ORF">FHK87_03310</name>
</gene>
<evidence type="ECO:0000256" key="1">
    <source>
        <dbReference type="SAM" id="SignalP"/>
    </source>
</evidence>
<comment type="caution">
    <text evidence="2">The sequence shown here is derived from an EMBL/GenBank/DDBJ whole genome shotgun (WGS) entry which is preliminary data.</text>
</comment>
<organism evidence="2 3">
    <name type="scientific">Aquimarina algicola</name>
    <dbReference type="NCBI Taxonomy" id="2589995"/>
    <lineage>
        <taxon>Bacteria</taxon>
        <taxon>Pseudomonadati</taxon>
        <taxon>Bacteroidota</taxon>
        <taxon>Flavobacteriia</taxon>
        <taxon>Flavobacteriales</taxon>
        <taxon>Flavobacteriaceae</taxon>
        <taxon>Aquimarina</taxon>
    </lineage>
</organism>
<accession>A0A504JSA2</accession>
<dbReference type="Proteomes" id="UP000315540">
    <property type="component" value="Unassembled WGS sequence"/>
</dbReference>
<evidence type="ECO:0000313" key="2">
    <source>
        <dbReference type="EMBL" id="TPN89270.1"/>
    </source>
</evidence>
<sequence>MKTLITVAISLIFGLLTLSGQAKDTTLNKENYFRSFIVIDTDDTFKVKVKFMKDMNDEVKSYLENQPGYQFININTNTFLWFKGDLDKKISQIMLKDNVVKLEIDKRIASEVDIENFKKYVEGLKVLTSNKMDND</sequence>
<dbReference type="AlphaFoldDB" id="A0A504JSA2"/>
<feature type="signal peptide" evidence="1">
    <location>
        <begin position="1"/>
        <end position="22"/>
    </location>
</feature>
<dbReference type="OrthoDB" id="1163437at2"/>
<dbReference type="RefSeq" id="WP_140589736.1">
    <property type="nucleotide sequence ID" value="NZ_VFWZ01000001.1"/>
</dbReference>
<name>A0A504JSA2_9FLAO</name>
<feature type="chain" id="PRO_5021276987" evidence="1">
    <location>
        <begin position="23"/>
        <end position="135"/>
    </location>
</feature>